<dbReference type="PROSITE" id="PS50878">
    <property type="entry name" value="RT_POL"/>
    <property type="match status" value="1"/>
</dbReference>
<dbReference type="CDD" id="cd01650">
    <property type="entry name" value="RT_nLTR_like"/>
    <property type="match status" value="1"/>
</dbReference>
<dbReference type="InterPro" id="IPR000477">
    <property type="entry name" value="RT_dom"/>
</dbReference>
<sequence length="353" mass="39583">VLSKDIKKLEQDYPTLINQEFMRFYKLLYTSQGTDMVKTHTFQDKLDIPSLTKVPRDCLEGDLTEVEIQEAISCLDAGKSPGLDGFSIDFFKAFIPKIIKPLNDMYMQAIESQHLPDSLEQAMITLLLKPGKDPCLCGSYRPISLLNSDYKVFAKIIALRLEKVISQLVDYPVIAVSLDAKKAFDRSEWLYLLSVLQKMNFGPKFINMVKMLYNHPTAVIQTNSEISTLFSLERGTRQGCPLSPLLFTLAIEPLDIAIYSHDVISGFTTLQSRHVISLYTDDIMLNLINVNSIIPALTTLPQDYGIISGYKINVNKSVSMPLNIAATRLPLKPLSHCTSDPENCWNIAGLPSV</sequence>
<dbReference type="Pfam" id="PF00078">
    <property type="entry name" value="RVT_1"/>
    <property type="match status" value="1"/>
</dbReference>
<protein>
    <recommendedName>
        <fullName evidence="1">Reverse transcriptase domain-containing protein</fullName>
    </recommendedName>
</protein>
<dbReference type="PANTHER" id="PTHR31635">
    <property type="entry name" value="REVERSE TRANSCRIPTASE DOMAIN-CONTAINING PROTEIN-RELATED"/>
    <property type="match status" value="1"/>
</dbReference>
<reference evidence="2" key="1">
    <citation type="submission" date="2025-08" db="UniProtKB">
        <authorList>
            <consortium name="Ensembl"/>
        </authorList>
    </citation>
    <scope>IDENTIFICATION</scope>
</reference>
<organism evidence="2 3">
    <name type="scientific">Cyprinus carpio</name>
    <name type="common">Common carp</name>
    <dbReference type="NCBI Taxonomy" id="7962"/>
    <lineage>
        <taxon>Eukaryota</taxon>
        <taxon>Metazoa</taxon>
        <taxon>Chordata</taxon>
        <taxon>Craniata</taxon>
        <taxon>Vertebrata</taxon>
        <taxon>Euteleostomi</taxon>
        <taxon>Actinopterygii</taxon>
        <taxon>Neopterygii</taxon>
        <taxon>Teleostei</taxon>
        <taxon>Ostariophysi</taxon>
        <taxon>Cypriniformes</taxon>
        <taxon>Cyprinidae</taxon>
        <taxon>Cyprininae</taxon>
        <taxon>Cyprinus</taxon>
    </lineage>
</organism>
<accession>A0A8C1Y173</accession>
<evidence type="ECO:0000259" key="1">
    <source>
        <dbReference type="PROSITE" id="PS50878"/>
    </source>
</evidence>
<dbReference type="Ensembl" id="ENSCCRT00015092995.1">
    <property type="protein sequence ID" value="ENSCCRP00015090087.1"/>
    <property type="gene ID" value="ENSCCRG00015036391.1"/>
</dbReference>
<dbReference type="SUPFAM" id="SSF56672">
    <property type="entry name" value="DNA/RNA polymerases"/>
    <property type="match status" value="1"/>
</dbReference>
<evidence type="ECO:0000313" key="3">
    <source>
        <dbReference type="Proteomes" id="UP000694700"/>
    </source>
</evidence>
<dbReference type="Proteomes" id="UP000694700">
    <property type="component" value="Unplaced"/>
</dbReference>
<evidence type="ECO:0000313" key="2">
    <source>
        <dbReference type="Ensembl" id="ENSCCRP00015090087.1"/>
    </source>
</evidence>
<feature type="domain" description="Reverse transcriptase" evidence="1">
    <location>
        <begin position="108"/>
        <end position="350"/>
    </location>
</feature>
<name>A0A8C1Y173_CYPCA</name>
<dbReference type="InterPro" id="IPR043502">
    <property type="entry name" value="DNA/RNA_pol_sf"/>
</dbReference>
<proteinExistence type="predicted"/>
<dbReference type="AlphaFoldDB" id="A0A8C1Y173"/>
<dbReference type="PANTHER" id="PTHR31635:SF196">
    <property type="entry name" value="REVERSE TRANSCRIPTASE DOMAIN-CONTAINING PROTEIN-RELATED"/>
    <property type="match status" value="1"/>
</dbReference>